<evidence type="ECO:0000313" key="2">
    <source>
        <dbReference type="EMBL" id="EMM74944.1"/>
    </source>
</evidence>
<comment type="caution">
    <text evidence="2">The sequence shown here is derived from an EMBL/GenBank/DDBJ whole genome shotgun (WGS) entry which is preliminary data.</text>
</comment>
<name>M6FXS5_9LEPT</name>
<gene>
    <name evidence="2" type="ORF">LEP1GSC038_0978</name>
</gene>
<dbReference type="PANTHER" id="PTHR46637">
    <property type="entry name" value="TIS1421-TRANSPOSASE PROTEIN A"/>
    <property type="match status" value="1"/>
</dbReference>
<evidence type="ECO:0000313" key="3">
    <source>
        <dbReference type="Proteomes" id="UP000012101"/>
    </source>
</evidence>
<dbReference type="PANTHER" id="PTHR46637:SF1">
    <property type="entry name" value="BLL5188 PROTEIN"/>
    <property type="match status" value="1"/>
</dbReference>
<accession>M6FXS5</accession>
<dbReference type="Pfam" id="PF13340">
    <property type="entry name" value="DUF4096"/>
    <property type="match status" value="1"/>
</dbReference>
<organism evidence="2 3">
    <name type="scientific">Leptospira weilii str. 2006001855</name>
    <dbReference type="NCBI Taxonomy" id="996804"/>
    <lineage>
        <taxon>Bacteria</taxon>
        <taxon>Pseudomonadati</taxon>
        <taxon>Spirochaetota</taxon>
        <taxon>Spirochaetia</taxon>
        <taxon>Leptospirales</taxon>
        <taxon>Leptospiraceae</taxon>
        <taxon>Leptospira</taxon>
    </lineage>
</organism>
<dbReference type="AlphaFoldDB" id="M6FXS5"/>
<dbReference type="InterPro" id="IPR025161">
    <property type="entry name" value="IS402-like_dom"/>
</dbReference>
<feature type="domain" description="Insertion element IS402-like" evidence="1">
    <location>
        <begin position="12"/>
        <end position="85"/>
    </location>
</feature>
<protein>
    <recommendedName>
        <fullName evidence="1">Insertion element IS402-like domain-containing protein</fullName>
    </recommendedName>
</protein>
<sequence>MKTELGPLDIPEKIWRQLHPLLPKIKTNRLKGGRPRVEDRKVMAAIFYRVRTGVQWRYIPLMFGSKSTLHRRFQAWVAAGVFYKIEKEALKLYERSVKIRTKRMAADGSFAKAPKGAFTGRTRRIGAKEGLKGIFSSIGVEHNCSLCNRFC</sequence>
<dbReference type="Proteomes" id="UP000012101">
    <property type="component" value="Unassembled WGS sequence"/>
</dbReference>
<dbReference type="EMBL" id="AFJM02000001">
    <property type="protein sequence ID" value="EMM74944.1"/>
    <property type="molecule type" value="Genomic_DNA"/>
</dbReference>
<proteinExistence type="predicted"/>
<reference evidence="2 3" key="1">
    <citation type="submission" date="2013-01" db="EMBL/GenBank/DDBJ databases">
        <authorList>
            <person name="Harkins D.M."/>
            <person name="Durkin A.S."/>
            <person name="Brinkac L.M."/>
            <person name="Haft D.H."/>
            <person name="Selengut J.D."/>
            <person name="Sanka R."/>
            <person name="DePew J."/>
            <person name="Purushe J."/>
            <person name="Hospenthal D.R."/>
            <person name="Murray C.K."/>
            <person name="Pimentel G."/>
            <person name="Wasfy M."/>
            <person name="Vinetz J.M."/>
            <person name="Sutton G.G."/>
            <person name="Nierman W.C."/>
            <person name="Fouts D.E."/>
        </authorList>
    </citation>
    <scope>NUCLEOTIDE SEQUENCE [LARGE SCALE GENOMIC DNA]</scope>
    <source>
        <strain evidence="2 3">2006001855</strain>
    </source>
</reference>
<dbReference type="InterPro" id="IPR052909">
    <property type="entry name" value="Transposase_6_like"/>
</dbReference>
<evidence type="ECO:0000259" key="1">
    <source>
        <dbReference type="Pfam" id="PF13340"/>
    </source>
</evidence>